<gene>
    <name evidence="1" type="primary">P0677H08.17</name>
</gene>
<dbReference type="Proteomes" id="UP000817658">
    <property type="component" value="Chromosome 1"/>
</dbReference>
<proteinExistence type="predicted"/>
<accession>Q5N960</accession>
<dbReference type="AlphaFoldDB" id="Q5N960"/>
<dbReference type="EMBL" id="AP003286">
    <property type="protein sequence ID" value="BAD81997.1"/>
    <property type="molecule type" value="Genomic_DNA"/>
</dbReference>
<organism evidence="1">
    <name type="scientific">Oryza sativa subsp. japonica</name>
    <name type="common">Rice</name>
    <dbReference type="NCBI Taxonomy" id="39947"/>
    <lineage>
        <taxon>Eukaryota</taxon>
        <taxon>Viridiplantae</taxon>
        <taxon>Streptophyta</taxon>
        <taxon>Embryophyta</taxon>
        <taxon>Tracheophyta</taxon>
        <taxon>Spermatophyta</taxon>
        <taxon>Magnoliopsida</taxon>
        <taxon>Liliopsida</taxon>
        <taxon>Poales</taxon>
        <taxon>Poaceae</taxon>
        <taxon>BOP clade</taxon>
        <taxon>Oryzoideae</taxon>
        <taxon>Oryzeae</taxon>
        <taxon>Oryzinae</taxon>
        <taxon>Oryza</taxon>
        <taxon>Oryza sativa</taxon>
    </lineage>
</organism>
<sequence>MAFYQRHQTLLKMQIVTEMSWSNFCTKLNFGNHETIKISTTSQLQIFSGLQNHTEKTTLRSSEFGIYQEMLPVSARMSLECQVVEVERPVADNPNSTAQHIGEIVRRYEGKSVHEERQLIRAQEKFRAIELQRYIHEKWWKALMNAVEVHEGHLFLSVQM</sequence>
<evidence type="ECO:0000313" key="1">
    <source>
        <dbReference type="EMBL" id="BAD81997.1"/>
    </source>
</evidence>
<name>Q5N960_ORYSJ</name>
<reference evidence="1" key="1">
    <citation type="journal article" date="2002" name="Nature">
        <title>The genome sequence and structure of rice chromosome 1.</title>
        <authorList>
            <person name="Sasaki T."/>
            <person name="Matsumoto T."/>
            <person name="Yamamoto K."/>
            <person name="Sakata K."/>
            <person name="Baba T."/>
            <person name="Katayose Y."/>
            <person name="Wu J."/>
            <person name="Niimura Y."/>
            <person name="Cheng Z."/>
            <person name="Nagamura Y."/>
            <person name="Antonio B.A."/>
            <person name="Kanamori H."/>
            <person name="Hosokawa S."/>
            <person name="Masukawa M."/>
            <person name="Arikawa K."/>
            <person name="Chiden Y."/>
            <person name="Hayashi M."/>
            <person name="Okamoto M."/>
            <person name="Ando T."/>
            <person name="Aoki H."/>
            <person name="Arita K."/>
            <person name="Hamada M."/>
            <person name="Harada C."/>
            <person name="Hijishita S."/>
            <person name="Honda M."/>
            <person name="Ichikawa Y."/>
            <person name="Idonuma A."/>
            <person name="Iijima M."/>
            <person name="Ikeda M."/>
            <person name="Ikeno M."/>
            <person name="Itoh S."/>
            <person name="Itoh T."/>
            <person name="Itoh Y."/>
            <person name="Itoh Y."/>
            <person name="Iwabuchi A."/>
            <person name="Kamiya K."/>
            <person name="Karasawa W."/>
            <person name="Katagiri S."/>
            <person name="Kikuta A."/>
            <person name="Kobayashi N."/>
            <person name="Kono I."/>
            <person name="Machita K."/>
            <person name="Maehara T."/>
            <person name="Mizuno H."/>
            <person name="Mizubayashi T."/>
            <person name="Mukai Y."/>
            <person name="Nagasaki H."/>
            <person name="Nakashima M."/>
            <person name="Nakama Y."/>
            <person name="Nakamichi Y."/>
            <person name="Nakamura M."/>
            <person name="Namiki N."/>
            <person name="Negishi M."/>
            <person name="Ohta I."/>
            <person name="Ono N."/>
            <person name="Saji S."/>
            <person name="Sakai K."/>
            <person name="Shibata M."/>
            <person name="Shimokawa T."/>
            <person name="Shomura A."/>
            <person name="Song J."/>
            <person name="Takazaki Y."/>
            <person name="Terasawa K."/>
            <person name="Tsuji K."/>
            <person name="Waki K."/>
            <person name="Yamagata H."/>
            <person name="Yamane H."/>
            <person name="Yoshiki S."/>
            <person name="Yoshihara R."/>
            <person name="Yukawa K."/>
            <person name="Zhong H."/>
            <person name="Iwama H."/>
            <person name="Endo T."/>
            <person name="Ito H."/>
            <person name="Hahn J.H."/>
            <person name="Kim H.I."/>
            <person name="Eun M.Y."/>
            <person name="Yano M."/>
            <person name="Jiang J."/>
            <person name="Gojobori T."/>
        </authorList>
    </citation>
    <scope>NUCLEOTIDE SEQUENCE [LARGE SCALE GENOMIC DNA]</scope>
</reference>
<protein>
    <submittedName>
        <fullName evidence="1">Uncharacterized protein</fullName>
    </submittedName>
</protein>